<dbReference type="EMBL" id="BMIB01000003">
    <property type="protein sequence ID" value="GGH70390.1"/>
    <property type="molecule type" value="Genomic_DNA"/>
</dbReference>
<organism evidence="1 2">
    <name type="scientific">Filimonas zeae</name>
    <dbReference type="NCBI Taxonomy" id="1737353"/>
    <lineage>
        <taxon>Bacteria</taxon>
        <taxon>Pseudomonadati</taxon>
        <taxon>Bacteroidota</taxon>
        <taxon>Chitinophagia</taxon>
        <taxon>Chitinophagales</taxon>
        <taxon>Chitinophagaceae</taxon>
        <taxon>Filimonas</taxon>
    </lineage>
</organism>
<reference evidence="1" key="2">
    <citation type="submission" date="2020-09" db="EMBL/GenBank/DDBJ databases">
        <authorList>
            <person name="Sun Q."/>
            <person name="Zhou Y."/>
        </authorList>
    </citation>
    <scope>NUCLEOTIDE SEQUENCE</scope>
    <source>
        <strain evidence="1">CGMCC 1.15290</strain>
    </source>
</reference>
<dbReference type="AlphaFoldDB" id="A0A917J1R5"/>
<dbReference type="RefSeq" id="WP_188953369.1">
    <property type="nucleotide sequence ID" value="NZ_BMIB01000003.1"/>
</dbReference>
<accession>A0A917J1R5</accession>
<keyword evidence="2" id="KW-1185">Reference proteome</keyword>
<reference evidence="1" key="1">
    <citation type="journal article" date="2014" name="Int. J. Syst. Evol. Microbiol.">
        <title>Complete genome sequence of Corynebacterium casei LMG S-19264T (=DSM 44701T), isolated from a smear-ripened cheese.</title>
        <authorList>
            <consortium name="US DOE Joint Genome Institute (JGI-PGF)"/>
            <person name="Walter F."/>
            <person name="Albersmeier A."/>
            <person name="Kalinowski J."/>
            <person name="Ruckert C."/>
        </authorList>
    </citation>
    <scope>NUCLEOTIDE SEQUENCE</scope>
    <source>
        <strain evidence="1">CGMCC 1.15290</strain>
    </source>
</reference>
<proteinExistence type="predicted"/>
<dbReference type="Proteomes" id="UP000627292">
    <property type="component" value="Unassembled WGS sequence"/>
</dbReference>
<protein>
    <submittedName>
        <fullName evidence="1">Uncharacterized protein</fullName>
    </submittedName>
</protein>
<comment type="caution">
    <text evidence="1">The sequence shown here is derived from an EMBL/GenBank/DDBJ whole genome shotgun (WGS) entry which is preliminary data.</text>
</comment>
<evidence type="ECO:0000313" key="1">
    <source>
        <dbReference type="EMBL" id="GGH70390.1"/>
    </source>
</evidence>
<sequence length="101" mass="10994">MKKTEILIIGTHPDIVKTIVRLINNREDWNGTGVLSAAEAINAFEATPFTVVLFGGGITEQEEQELTTHFTARHASVICIRHYGGGSGLLYGEIQQALLSN</sequence>
<name>A0A917J1R5_9BACT</name>
<evidence type="ECO:0000313" key="2">
    <source>
        <dbReference type="Proteomes" id="UP000627292"/>
    </source>
</evidence>
<gene>
    <name evidence="1" type="ORF">GCM10011379_28620</name>
</gene>